<dbReference type="Proteomes" id="UP001164459">
    <property type="component" value="Chromosome"/>
</dbReference>
<evidence type="ECO:0000313" key="1">
    <source>
        <dbReference type="EMBL" id="WAS95819.1"/>
    </source>
</evidence>
<dbReference type="RefSeq" id="WP_269038162.1">
    <property type="nucleotide sequence ID" value="NZ_CP114040.1"/>
</dbReference>
<sequence>MKFIHLLQSAVGIGTPTLAIEGVVGPVRAGDVLRGTLVLHGGTYEVPIERVLLHFDEQHLTHTLPSAAAPPDRLSRRRVATVELPLAAPVLRRGERIAREFTLPLPAALEPSAGPRAYALLAEAPIAGVDPRAELPLDVVA</sequence>
<gene>
    <name evidence="1" type="ORF">O0S08_06615</name>
</gene>
<accession>A0ABY7H977</accession>
<reference evidence="1" key="1">
    <citation type="submission" date="2022-11" db="EMBL/GenBank/DDBJ databases">
        <title>Minimal conservation of predation-associated metabolite biosynthetic gene clusters underscores biosynthetic potential of Myxococcota including descriptions for ten novel species: Archangium lansinium sp. nov., Myxococcus landrumus sp. nov., Nannocystis bai.</title>
        <authorList>
            <person name="Ahearne A."/>
            <person name="Stevens C."/>
            <person name="Dowd S."/>
        </authorList>
    </citation>
    <scope>NUCLEOTIDE SEQUENCE</scope>
    <source>
        <strain evidence="1">Fl3</strain>
    </source>
</reference>
<keyword evidence="2" id="KW-1185">Reference proteome</keyword>
<evidence type="ECO:0000313" key="2">
    <source>
        <dbReference type="Proteomes" id="UP001164459"/>
    </source>
</evidence>
<organism evidence="1 2">
    <name type="scientific">Nannocystis punicea</name>
    <dbReference type="NCBI Taxonomy" id="2995304"/>
    <lineage>
        <taxon>Bacteria</taxon>
        <taxon>Pseudomonadati</taxon>
        <taxon>Myxococcota</taxon>
        <taxon>Polyangia</taxon>
        <taxon>Nannocystales</taxon>
        <taxon>Nannocystaceae</taxon>
        <taxon>Nannocystis</taxon>
    </lineage>
</organism>
<protein>
    <submittedName>
        <fullName evidence="1">Uncharacterized protein</fullName>
    </submittedName>
</protein>
<dbReference type="EMBL" id="CP114040">
    <property type="protein sequence ID" value="WAS95819.1"/>
    <property type="molecule type" value="Genomic_DNA"/>
</dbReference>
<name>A0ABY7H977_9BACT</name>
<proteinExistence type="predicted"/>